<proteinExistence type="predicted"/>
<dbReference type="Pfam" id="PF00350">
    <property type="entry name" value="Dynamin_N"/>
    <property type="match status" value="1"/>
</dbReference>
<dbReference type="InterPro" id="IPR027417">
    <property type="entry name" value="P-loop_NTPase"/>
</dbReference>
<dbReference type="EMBL" id="JAVDYC010000001">
    <property type="protein sequence ID" value="MDR7322388.1"/>
    <property type="molecule type" value="Genomic_DNA"/>
</dbReference>
<dbReference type="PANTHER" id="PTHR43681:SF1">
    <property type="entry name" value="SARCALUMENIN"/>
    <property type="match status" value="1"/>
</dbReference>
<dbReference type="AlphaFoldDB" id="A0AAE3ZQJ4"/>
<protein>
    <recommendedName>
        <fullName evidence="1">Dynamin N-terminal domain-containing protein</fullName>
    </recommendedName>
</protein>
<evidence type="ECO:0000313" key="2">
    <source>
        <dbReference type="EMBL" id="MDR7322388.1"/>
    </source>
</evidence>
<dbReference type="Gene3D" id="3.40.50.300">
    <property type="entry name" value="P-loop containing nucleotide triphosphate hydrolases"/>
    <property type="match status" value="1"/>
</dbReference>
<accession>A0AAE3ZQJ4</accession>
<evidence type="ECO:0000259" key="1">
    <source>
        <dbReference type="Pfam" id="PF00350"/>
    </source>
</evidence>
<keyword evidence="3" id="KW-1185">Reference proteome</keyword>
<dbReference type="PANTHER" id="PTHR43681">
    <property type="entry name" value="TRANSMEMBRANE GTPASE FZO"/>
    <property type="match status" value="1"/>
</dbReference>
<dbReference type="SUPFAM" id="SSF52540">
    <property type="entry name" value="P-loop containing nucleoside triphosphate hydrolases"/>
    <property type="match status" value="1"/>
</dbReference>
<organism evidence="2 3">
    <name type="scientific">Catenuloplanes niger</name>
    <dbReference type="NCBI Taxonomy" id="587534"/>
    <lineage>
        <taxon>Bacteria</taxon>
        <taxon>Bacillati</taxon>
        <taxon>Actinomycetota</taxon>
        <taxon>Actinomycetes</taxon>
        <taxon>Micromonosporales</taxon>
        <taxon>Micromonosporaceae</taxon>
        <taxon>Catenuloplanes</taxon>
    </lineage>
</organism>
<dbReference type="RefSeq" id="WP_310412689.1">
    <property type="nucleotide sequence ID" value="NZ_JAVDYC010000001.1"/>
</dbReference>
<dbReference type="Proteomes" id="UP001183629">
    <property type="component" value="Unassembled WGS sequence"/>
</dbReference>
<feature type="domain" description="Dynamin N-terminal" evidence="1">
    <location>
        <begin position="50"/>
        <end position="96"/>
    </location>
</feature>
<sequence length="595" mass="64055">MTVTIGSVVAPMWVDVLDASVQACLVHGRTDLAARLRARRAQLLDPALWVVVLGEPGQGKSQLINALINAPVCPVGDAGTTGTPTVVRHAEQPGALLVHRAARTALTVAEAAPHIRGREALRAEIGVPRALLAGGMTLVDTPAATPVTGWPELLGGLGEHPPADTVVLASAATAELTVAELDLLRDAAAAVPNVIVALTKTDLAADWRAVADRNRQRLAAAGLSAAVIPVSATLRLRAARTGDAELNAESGFPELIGRLNRDVAGKPHALARAAAAQAARGALEQVATPLRARLTSASAPSQAMARLNEAQRALDDVRRRQVRWQNTLNDDVADLVSNVEFDLRDRTRQILRKVDAAFETADPMTAWDEFASWLDRELKAAAEANFSWLIAQCEWISHRVAAHFGEYGQDALPTWRMHVPDDLDRMVPHLEQPGVEKFTITQKALTGLRGSYGGILMVGLATSLAGMPLINPVSVGAGAILGGKTVHDESKTLLKRRQAAARTRTQRHVDDFFLLVSKEGKDTVRQAHRLLRDHFLDLTDRLQDAIVHSVRTAKLAADADVAQTERRQREIELSLRELAGLYRQAQQLQPAPQTA</sequence>
<dbReference type="InterPro" id="IPR051943">
    <property type="entry name" value="TRAFAC_Dynamin-like_GTPase"/>
</dbReference>
<reference evidence="2 3" key="1">
    <citation type="submission" date="2023-07" db="EMBL/GenBank/DDBJ databases">
        <title>Sequencing the genomes of 1000 actinobacteria strains.</title>
        <authorList>
            <person name="Klenk H.-P."/>
        </authorList>
    </citation>
    <scope>NUCLEOTIDE SEQUENCE [LARGE SCALE GENOMIC DNA]</scope>
    <source>
        <strain evidence="2 3">DSM 44711</strain>
    </source>
</reference>
<comment type="caution">
    <text evidence="2">The sequence shown here is derived from an EMBL/GenBank/DDBJ whole genome shotgun (WGS) entry which is preliminary data.</text>
</comment>
<evidence type="ECO:0000313" key="3">
    <source>
        <dbReference type="Proteomes" id="UP001183629"/>
    </source>
</evidence>
<name>A0AAE3ZQJ4_9ACTN</name>
<gene>
    <name evidence="2" type="ORF">J2S44_002638</name>
</gene>
<dbReference type="InterPro" id="IPR045063">
    <property type="entry name" value="Dynamin_N"/>
</dbReference>